<dbReference type="SUPFAM" id="SSF47781">
    <property type="entry name" value="RuvA domain 2-like"/>
    <property type="match status" value="2"/>
</dbReference>
<proteinExistence type="predicted"/>
<keyword evidence="2" id="KW-0732">Signal</keyword>
<evidence type="ECO:0000313" key="3">
    <source>
        <dbReference type="EMBL" id="MFD3264340.1"/>
    </source>
</evidence>
<name>A0ABW6CMP0_9CAUL</name>
<dbReference type="Gene3D" id="1.10.150.320">
    <property type="entry name" value="Photosystem II 12 kDa extrinsic protein"/>
    <property type="match status" value="2"/>
</dbReference>
<dbReference type="Proteomes" id="UP001598130">
    <property type="component" value="Unassembled WGS sequence"/>
</dbReference>
<sequence length="168" mass="18432">MKPYAKEIVDMLVRYAVLAATAALMATQPALSQPQRAASPAPARAPARLNPNTATDAQLRAVPGVPAAMVATIARSRPFATMREFHARVGTGLNDTQRQALYSAVFVPINLNATTREEIMLIPGMTTRMAHEFEEYRPYADMNQFNKEIGKYVPPAEVARLASYVTVR</sequence>
<feature type="chain" id="PRO_5047148805" evidence="2">
    <location>
        <begin position="33"/>
        <end position="168"/>
    </location>
</feature>
<organism evidence="3 4">
    <name type="scientific">Phenylobacterium ferrooxidans</name>
    <dbReference type="NCBI Taxonomy" id="2982689"/>
    <lineage>
        <taxon>Bacteria</taxon>
        <taxon>Pseudomonadati</taxon>
        <taxon>Pseudomonadota</taxon>
        <taxon>Alphaproteobacteria</taxon>
        <taxon>Caulobacterales</taxon>
        <taxon>Caulobacteraceae</taxon>
        <taxon>Phenylobacterium</taxon>
    </lineage>
</organism>
<dbReference type="RefSeq" id="WP_377369889.1">
    <property type="nucleotide sequence ID" value="NZ_JAOTJD010000017.1"/>
</dbReference>
<dbReference type="EMBL" id="JAOTJD010000017">
    <property type="protein sequence ID" value="MFD3264340.1"/>
    <property type="molecule type" value="Genomic_DNA"/>
</dbReference>
<feature type="region of interest" description="Disordered" evidence="1">
    <location>
        <begin position="29"/>
        <end position="49"/>
    </location>
</feature>
<evidence type="ECO:0000256" key="2">
    <source>
        <dbReference type="SAM" id="SignalP"/>
    </source>
</evidence>
<gene>
    <name evidence="3" type="ORF">OCL97_10250</name>
</gene>
<keyword evidence="4" id="KW-1185">Reference proteome</keyword>
<reference evidence="3 4" key="1">
    <citation type="submission" date="2022-09" db="EMBL/GenBank/DDBJ databases">
        <title>New species of Phenylobacterium.</title>
        <authorList>
            <person name="Mieszkin S."/>
        </authorList>
    </citation>
    <scope>NUCLEOTIDE SEQUENCE [LARGE SCALE GENOMIC DNA]</scope>
    <source>
        <strain evidence="3 4">HK31-G</strain>
    </source>
</reference>
<evidence type="ECO:0000313" key="4">
    <source>
        <dbReference type="Proteomes" id="UP001598130"/>
    </source>
</evidence>
<protein>
    <submittedName>
        <fullName evidence="3">Helix-hairpin-helix domain-containing protein</fullName>
    </submittedName>
</protein>
<evidence type="ECO:0000256" key="1">
    <source>
        <dbReference type="SAM" id="MobiDB-lite"/>
    </source>
</evidence>
<dbReference type="InterPro" id="IPR010994">
    <property type="entry name" value="RuvA_2-like"/>
</dbReference>
<comment type="caution">
    <text evidence="3">The sequence shown here is derived from an EMBL/GenBank/DDBJ whole genome shotgun (WGS) entry which is preliminary data.</text>
</comment>
<accession>A0ABW6CMP0</accession>
<feature type="signal peptide" evidence="2">
    <location>
        <begin position="1"/>
        <end position="32"/>
    </location>
</feature>